<dbReference type="GO" id="GO:0003677">
    <property type="term" value="F:DNA binding"/>
    <property type="evidence" value="ECO:0007669"/>
    <property type="project" value="UniProtKB-KW"/>
</dbReference>
<name>A0A939GC88_9BACT</name>
<feature type="domain" description="Restriction endonuclease type I HsdR N-terminal" evidence="2">
    <location>
        <begin position="58"/>
        <end position="119"/>
    </location>
</feature>
<feature type="compositionally biased region" description="Polar residues" evidence="1">
    <location>
        <begin position="250"/>
        <end position="260"/>
    </location>
</feature>
<organism evidence="3 4">
    <name type="scientific">Fibrella aquatilis</name>
    <dbReference type="NCBI Taxonomy" id="2817059"/>
    <lineage>
        <taxon>Bacteria</taxon>
        <taxon>Pseudomonadati</taxon>
        <taxon>Bacteroidota</taxon>
        <taxon>Cytophagia</taxon>
        <taxon>Cytophagales</taxon>
        <taxon>Spirosomataceae</taxon>
        <taxon>Fibrella</taxon>
    </lineage>
</organism>
<reference evidence="3 4" key="1">
    <citation type="submission" date="2021-03" db="EMBL/GenBank/DDBJ databases">
        <title>Fibrella sp. HMF5036 genome sequencing and assembly.</title>
        <authorList>
            <person name="Kang H."/>
            <person name="Kim H."/>
            <person name="Bae S."/>
            <person name="Joh K."/>
        </authorList>
    </citation>
    <scope>NUCLEOTIDE SEQUENCE [LARGE SCALE GENOMIC DNA]</scope>
    <source>
        <strain evidence="3 4">HMF5036</strain>
    </source>
</reference>
<protein>
    <recommendedName>
        <fullName evidence="2">Restriction endonuclease type I HsdR N-terminal domain-containing protein</fullName>
    </recommendedName>
</protein>
<dbReference type="Gene3D" id="1.20.1380.10">
    <property type="entry name" value="Replication modulator SeqA, C-terminal DNA-binding domain"/>
    <property type="match status" value="1"/>
</dbReference>
<sequence>MKILEYPMQSSLHSFIQNKKQEGNLGKQSEEATKQGLILPMLQQLGWNPFDVQEVFPEYNVQSGRVDYALRINGYNKVFVEVKKVGEDLDKHQGQLLRYAFDHGVKLAILTNGIIWWFYLPLQEGTWEQRRFYTVDLLSQSPSDITDKFFAFISKQDVVSGQAITNAENIYNSRQKGKIIKDTFPKAWRKLLSEEDDFLSEVIAESVEKICGYKPDNKAVIQFLKEVSGETSLPLLNKASIQKSQKTEISEGQTNGSQKSSDSKLDTSLYKPISLSFINNTYEATNWVNLLKLFVNILAQNHTQEELNKLTTLVGKKRPYFTTNSTLLRKPGHITNTNLYFETHYSAASIKQFIGQILSKMGYPVNAVSIKTNHDI</sequence>
<dbReference type="RefSeq" id="WP_207338151.1">
    <property type="nucleotide sequence ID" value="NZ_JAFMYU010000028.1"/>
</dbReference>
<dbReference type="Gene3D" id="3.90.1570.30">
    <property type="match status" value="1"/>
</dbReference>
<dbReference type="Proteomes" id="UP000664795">
    <property type="component" value="Unassembled WGS sequence"/>
</dbReference>
<comment type="caution">
    <text evidence="3">The sequence shown here is derived from an EMBL/GenBank/DDBJ whole genome shotgun (WGS) entry which is preliminary data.</text>
</comment>
<dbReference type="EMBL" id="JAFMYU010000028">
    <property type="protein sequence ID" value="MBO0934185.1"/>
    <property type="molecule type" value="Genomic_DNA"/>
</dbReference>
<feature type="region of interest" description="Disordered" evidence="1">
    <location>
        <begin position="244"/>
        <end position="265"/>
    </location>
</feature>
<evidence type="ECO:0000313" key="3">
    <source>
        <dbReference type="EMBL" id="MBO0934185.1"/>
    </source>
</evidence>
<dbReference type="GO" id="GO:0009307">
    <property type="term" value="P:DNA restriction-modification system"/>
    <property type="evidence" value="ECO:0007669"/>
    <property type="project" value="UniProtKB-KW"/>
</dbReference>
<dbReference type="InterPro" id="IPR036835">
    <property type="entry name" value="SeqA_DNA-bd_C_sf"/>
</dbReference>
<proteinExistence type="predicted"/>
<keyword evidence="4" id="KW-1185">Reference proteome</keyword>
<dbReference type="GO" id="GO:0005524">
    <property type="term" value="F:ATP binding"/>
    <property type="evidence" value="ECO:0007669"/>
    <property type="project" value="UniProtKB-KW"/>
</dbReference>
<evidence type="ECO:0000256" key="1">
    <source>
        <dbReference type="SAM" id="MobiDB-lite"/>
    </source>
</evidence>
<accession>A0A939GC88</accession>
<dbReference type="AlphaFoldDB" id="A0A939GC88"/>
<evidence type="ECO:0000313" key="4">
    <source>
        <dbReference type="Proteomes" id="UP000664795"/>
    </source>
</evidence>
<gene>
    <name evidence="3" type="ORF">J2I48_24475</name>
</gene>
<evidence type="ECO:0000259" key="2">
    <source>
        <dbReference type="Pfam" id="PF04313"/>
    </source>
</evidence>
<dbReference type="GO" id="GO:0009035">
    <property type="term" value="F:type I site-specific deoxyribonuclease activity"/>
    <property type="evidence" value="ECO:0007669"/>
    <property type="project" value="UniProtKB-EC"/>
</dbReference>
<dbReference type="Pfam" id="PF04313">
    <property type="entry name" value="HSDR_N"/>
    <property type="match status" value="1"/>
</dbReference>
<dbReference type="InterPro" id="IPR007409">
    <property type="entry name" value="Restrct_endonuc_type1_HsdR_N"/>
</dbReference>